<gene>
    <name evidence="2" type="ORF">CFBP7129_17460</name>
</gene>
<dbReference type="AlphaFoldDB" id="A0A4D7YL10"/>
<reference evidence="2 3" key="1">
    <citation type="submission" date="2019-04" db="EMBL/GenBank/DDBJ databases">
        <title>Complete genome sequence of Agrobacterium tumefaciens CFBP7129.</title>
        <authorList>
            <person name="Haryono M."/>
            <person name="Lin Y.-C."/>
            <person name="Lai E.-M."/>
            <person name="Kuo C.-H."/>
        </authorList>
    </citation>
    <scope>NUCLEOTIDE SEQUENCE [LARGE SCALE GENOMIC DNA]</scope>
    <source>
        <strain evidence="2 3">CFBP7129</strain>
    </source>
</reference>
<evidence type="ECO:0000256" key="1">
    <source>
        <dbReference type="SAM" id="SignalP"/>
    </source>
</evidence>
<dbReference type="Proteomes" id="UP000298649">
    <property type="component" value="Chromosome linear"/>
</dbReference>
<organism evidence="2 3">
    <name type="scientific">Agrobacterium tumefaciens</name>
    <dbReference type="NCBI Taxonomy" id="358"/>
    <lineage>
        <taxon>Bacteria</taxon>
        <taxon>Pseudomonadati</taxon>
        <taxon>Pseudomonadota</taxon>
        <taxon>Alphaproteobacteria</taxon>
        <taxon>Hyphomicrobiales</taxon>
        <taxon>Rhizobiaceae</taxon>
        <taxon>Rhizobium/Agrobacterium group</taxon>
        <taxon>Agrobacterium</taxon>
        <taxon>Agrobacterium tumefaciens complex</taxon>
    </lineage>
</organism>
<proteinExistence type="predicted"/>
<name>A0A4D7YL10_AGRTU</name>
<evidence type="ECO:0000313" key="2">
    <source>
        <dbReference type="EMBL" id="QCL96057.1"/>
    </source>
</evidence>
<feature type="chain" id="PRO_5020617736" evidence="1">
    <location>
        <begin position="20"/>
        <end position="107"/>
    </location>
</feature>
<dbReference type="EMBL" id="CP039923">
    <property type="protein sequence ID" value="QCL96057.1"/>
    <property type="molecule type" value="Genomic_DNA"/>
</dbReference>
<feature type="signal peptide" evidence="1">
    <location>
        <begin position="1"/>
        <end position="19"/>
    </location>
</feature>
<sequence>MKPTLILAPLLIFATVALAAPKKDSSDIALQLGTVLAAEDFCGLTYDQGMIAAFIEKNVAADDMGFASLLQLMTAGKQSAQKGMTASAKAAHCTQIRRTAKANAFIR</sequence>
<evidence type="ECO:0000313" key="3">
    <source>
        <dbReference type="Proteomes" id="UP000298649"/>
    </source>
</evidence>
<dbReference type="RefSeq" id="WP_137004892.1">
    <property type="nucleotide sequence ID" value="NZ_CP039923.1"/>
</dbReference>
<keyword evidence="1" id="KW-0732">Signal</keyword>
<accession>A0A4D7YL10</accession>
<protein>
    <submittedName>
        <fullName evidence="2">Signal recognition particle</fullName>
    </submittedName>
</protein>